<proteinExistence type="predicted"/>
<gene>
    <name evidence="2" type="ORF">CK203_082149</name>
</gene>
<evidence type="ECO:0000256" key="1">
    <source>
        <dbReference type="SAM" id="MobiDB-lite"/>
    </source>
</evidence>
<comment type="caution">
    <text evidence="2">The sequence shown here is derived from an EMBL/GenBank/DDBJ whole genome shotgun (WGS) entry which is preliminary data.</text>
</comment>
<accession>A0A438CMM6</accession>
<organism evidence="2 3">
    <name type="scientific">Vitis vinifera</name>
    <name type="common">Grape</name>
    <dbReference type="NCBI Taxonomy" id="29760"/>
    <lineage>
        <taxon>Eukaryota</taxon>
        <taxon>Viridiplantae</taxon>
        <taxon>Streptophyta</taxon>
        <taxon>Embryophyta</taxon>
        <taxon>Tracheophyta</taxon>
        <taxon>Spermatophyta</taxon>
        <taxon>Magnoliopsida</taxon>
        <taxon>eudicotyledons</taxon>
        <taxon>Gunneridae</taxon>
        <taxon>Pentapetalae</taxon>
        <taxon>rosids</taxon>
        <taxon>Vitales</taxon>
        <taxon>Vitaceae</taxon>
        <taxon>Viteae</taxon>
        <taxon>Vitis</taxon>
    </lineage>
</organism>
<dbReference type="EMBL" id="QGNW01002172">
    <property type="protein sequence ID" value="RVW24465.1"/>
    <property type="molecule type" value="Genomic_DNA"/>
</dbReference>
<dbReference type="Proteomes" id="UP000288805">
    <property type="component" value="Unassembled WGS sequence"/>
</dbReference>
<name>A0A438CMM6_VITVI</name>
<sequence length="252" mass="28266">MFDEALDSLEKAARRMKKYMDCDRRSLEFQVAYMLTLPERLKLHPTFHVSFLKPYHEDLDAEMMQTKRAPPLVMSGRELQKHKLLGRGMLPCGNLRWRSRHTGRLRKGLMGRLCTHESLSRKQGKPGGLVVQTPGAKGEHQGKALTTPRGHHGTTLGPGATYLLPAQTRGRLNLVRGAMPCTPRGISHGHNVMARCYGVGPDSGTSWYTLPNSKGLDQRRAGGHPVIRGTLRGRRQLVRRTLQQVGEKGLRR</sequence>
<dbReference type="AlphaFoldDB" id="A0A438CMM6"/>
<reference evidence="2 3" key="1">
    <citation type="journal article" date="2018" name="PLoS Genet.">
        <title>Population sequencing reveals clonal diversity and ancestral inbreeding in the grapevine cultivar Chardonnay.</title>
        <authorList>
            <person name="Roach M.J."/>
            <person name="Johnson D.L."/>
            <person name="Bohlmann J."/>
            <person name="van Vuuren H.J."/>
            <person name="Jones S.J."/>
            <person name="Pretorius I.S."/>
            <person name="Schmidt S.A."/>
            <person name="Borneman A.R."/>
        </authorList>
    </citation>
    <scope>NUCLEOTIDE SEQUENCE [LARGE SCALE GENOMIC DNA]</scope>
    <source>
        <strain evidence="3">cv. Chardonnay</strain>
        <tissue evidence="2">Leaf</tissue>
    </source>
</reference>
<evidence type="ECO:0000313" key="2">
    <source>
        <dbReference type="EMBL" id="RVW24465.1"/>
    </source>
</evidence>
<feature type="region of interest" description="Disordered" evidence="1">
    <location>
        <begin position="117"/>
        <end position="156"/>
    </location>
</feature>
<protein>
    <submittedName>
        <fullName evidence="2">Uncharacterized protein</fullName>
    </submittedName>
</protein>
<evidence type="ECO:0000313" key="3">
    <source>
        <dbReference type="Proteomes" id="UP000288805"/>
    </source>
</evidence>